<evidence type="ECO:0000313" key="2">
    <source>
        <dbReference type="Proteomes" id="UP000265520"/>
    </source>
</evidence>
<dbReference type="Proteomes" id="UP000265520">
    <property type="component" value="Unassembled WGS sequence"/>
</dbReference>
<protein>
    <submittedName>
        <fullName evidence="1">Uncharacterized protein</fullName>
    </submittedName>
</protein>
<name>A0A392VVZ4_9FABA</name>
<proteinExistence type="predicted"/>
<comment type="caution">
    <text evidence="1">The sequence shown here is derived from an EMBL/GenBank/DDBJ whole genome shotgun (WGS) entry which is preliminary data.</text>
</comment>
<organism evidence="1 2">
    <name type="scientific">Trifolium medium</name>
    <dbReference type="NCBI Taxonomy" id="97028"/>
    <lineage>
        <taxon>Eukaryota</taxon>
        <taxon>Viridiplantae</taxon>
        <taxon>Streptophyta</taxon>
        <taxon>Embryophyta</taxon>
        <taxon>Tracheophyta</taxon>
        <taxon>Spermatophyta</taxon>
        <taxon>Magnoliopsida</taxon>
        <taxon>eudicotyledons</taxon>
        <taxon>Gunneridae</taxon>
        <taxon>Pentapetalae</taxon>
        <taxon>rosids</taxon>
        <taxon>fabids</taxon>
        <taxon>Fabales</taxon>
        <taxon>Fabaceae</taxon>
        <taxon>Papilionoideae</taxon>
        <taxon>50 kb inversion clade</taxon>
        <taxon>NPAAA clade</taxon>
        <taxon>Hologalegina</taxon>
        <taxon>IRL clade</taxon>
        <taxon>Trifolieae</taxon>
        <taxon>Trifolium</taxon>
    </lineage>
</organism>
<keyword evidence="2" id="KW-1185">Reference proteome</keyword>
<reference evidence="1 2" key="1">
    <citation type="journal article" date="2018" name="Front. Plant Sci.">
        <title>Red Clover (Trifolium pratense) and Zigzag Clover (T. medium) - A Picture of Genomic Similarities and Differences.</title>
        <authorList>
            <person name="Dluhosova J."/>
            <person name="Istvanek J."/>
            <person name="Nedelnik J."/>
            <person name="Repkova J."/>
        </authorList>
    </citation>
    <scope>NUCLEOTIDE SEQUENCE [LARGE SCALE GENOMIC DNA]</scope>
    <source>
        <strain evidence="2">cv. 10/8</strain>
        <tissue evidence="1">Leaf</tissue>
    </source>
</reference>
<accession>A0A392VVZ4</accession>
<feature type="non-terminal residue" evidence="1">
    <location>
        <position position="51"/>
    </location>
</feature>
<dbReference type="EMBL" id="LXQA011277630">
    <property type="protein sequence ID" value="MCI91632.1"/>
    <property type="molecule type" value="Genomic_DNA"/>
</dbReference>
<dbReference type="AlphaFoldDB" id="A0A392VVZ4"/>
<sequence>MNINQQFLKPQEFGQLKRKEESSYLRDEASCNVYGFTSFEMDENGEGMKFL</sequence>
<evidence type="ECO:0000313" key="1">
    <source>
        <dbReference type="EMBL" id="MCI91632.1"/>
    </source>
</evidence>